<evidence type="ECO:0000313" key="8">
    <source>
        <dbReference type="Proteomes" id="UP000030063"/>
    </source>
</evidence>
<dbReference type="OrthoDB" id="9812260at2"/>
<evidence type="ECO:0000313" key="7">
    <source>
        <dbReference type="EMBL" id="KFX70074.1"/>
    </source>
</evidence>
<dbReference type="PROSITE" id="PS50887">
    <property type="entry name" value="GGDEF"/>
    <property type="match status" value="1"/>
</dbReference>
<evidence type="ECO:0000256" key="5">
    <source>
        <dbReference type="SAM" id="Phobius"/>
    </source>
</evidence>
<feature type="transmembrane region" description="Helical" evidence="5">
    <location>
        <begin position="147"/>
        <end position="165"/>
    </location>
</feature>
<evidence type="ECO:0000256" key="4">
    <source>
        <dbReference type="ARBA" id="ARBA00034247"/>
    </source>
</evidence>
<dbReference type="EMBL" id="AWSQ01000002">
    <property type="protein sequence ID" value="KFX70074.1"/>
    <property type="molecule type" value="Genomic_DNA"/>
</dbReference>
<proteinExistence type="predicted"/>
<keyword evidence="5" id="KW-0812">Transmembrane</keyword>
<dbReference type="Gene3D" id="3.30.70.270">
    <property type="match status" value="1"/>
</dbReference>
<keyword evidence="8" id="KW-1185">Reference proteome</keyword>
<comment type="catalytic activity">
    <reaction evidence="4">
        <text>2 GTP = 3',3'-c-di-GMP + 2 diphosphate</text>
        <dbReference type="Rhea" id="RHEA:24898"/>
        <dbReference type="ChEBI" id="CHEBI:33019"/>
        <dbReference type="ChEBI" id="CHEBI:37565"/>
        <dbReference type="ChEBI" id="CHEBI:58805"/>
        <dbReference type="EC" id="2.7.7.65"/>
    </reaction>
</comment>
<dbReference type="SMART" id="SM00267">
    <property type="entry name" value="GGDEF"/>
    <property type="match status" value="1"/>
</dbReference>
<dbReference type="SUPFAM" id="SSF55073">
    <property type="entry name" value="Nucleotide cyclase"/>
    <property type="match status" value="1"/>
</dbReference>
<evidence type="ECO:0000256" key="3">
    <source>
        <dbReference type="ARBA" id="ARBA00012528"/>
    </source>
</evidence>
<dbReference type="CDD" id="cd01949">
    <property type="entry name" value="GGDEF"/>
    <property type="match status" value="1"/>
</dbReference>
<dbReference type="Pfam" id="PF00990">
    <property type="entry name" value="GGDEF"/>
    <property type="match status" value="1"/>
</dbReference>
<accession>A0A0A1YN27</accession>
<evidence type="ECO:0000259" key="6">
    <source>
        <dbReference type="PROSITE" id="PS50887"/>
    </source>
</evidence>
<dbReference type="InterPro" id="IPR043128">
    <property type="entry name" value="Rev_trsase/Diguanyl_cyclase"/>
</dbReference>
<reference evidence="7 8" key="1">
    <citation type="journal article" date="2014" name="Genome Announc.">
        <title>Draft Genome Sequence of Petroleum Oil-Degrading Marine Bacterium Pseudomonas taeanensis Strain MS-3, Isolated from a Crude Oil-Contaminated Seashore.</title>
        <authorList>
            <person name="Lee S.Y."/>
            <person name="Kim S.H."/>
            <person name="Lee D.G."/>
            <person name="Shin S."/>
            <person name="Yun S.H."/>
            <person name="Choi C.W."/>
            <person name="Chung Y.H."/>
            <person name="Choi J.S."/>
            <person name="Kahng H.Y."/>
            <person name="Kim S.I."/>
        </authorList>
    </citation>
    <scope>NUCLEOTIDE SEQUENCE [LARGE SCALE GENOMIC DNA]</scope>
    <source>
        <strain evidence="7 8">MS-3</strain>
    </source>
</reference>
<feature type="domain" description="GGDEF" evidence="6">
    <location>
        <begin position="208"/>
        <end position="337"/>
    </location>
</feature>
<dbReference type="RefSeq" id="WP_025165328.1">
    <property type="nucleotide sequence ID" value="NZ_AWSQ01000002.1"/>
</dbReference>
<keyword evidence="5" id="KW-0472">Membrane</keyword>
<feature type="transmembrane region" description="Helical" evidence="5">
    <location>
        <begin position="20"/>
        <end position="38"/>
    </location>
</feature>
<dbReference type="Proteomes" id="UP000030063">
    <property type="component" value="Unassembled WGS sequence"/>
</dbReference>
<dbReference type="InterPro" id="IPR000160">
    <property type="entry name" value="GGDEF_dom"/>
</dbReference>
<dbReference type="FunFam" id="3.30.70.270:FF:000001">
    <property type="entry name" value="Diguanylate cyclase domain protein"/>
    <property type="match status" value="1"/>
</dbReference>
<comment type="subcellular location">
    <subcellularLocation>
        <location evidence="2">Cell inner membrane</location>
    </subcellularLocation>
</comment>
<protein>
    <recommendedName>
        <fullName evidence="3">diguanylate cyclase</fullName>
        <ecNumber evidence="3">2.7.7.65</ecNumber>
    </recommendedName>
</protein>
<dbReference type="AlphaFoldDB" id="A0A0A1YN27"/>
<feature type="transmembrane region" description="Helical" evidence="5">
    <location>
        <begin position="117"/>
        <end position="135"/>
    </location>
</feature>
<dbReference type="GO" id="GO:0005886">
    <property type="term" value="C:plasma membrane"/>
    <property type="evidence" value="ECO:0007669"/>
    <property type="project" value="UniProtKB-SubCell"/>
</dbReference>
<dbReference type="STRING" id="1395571.TMS3_0111255"/>
<evidence type="ECO:0000256" key="2">
    <source>
        <dbReference type="ARBA" id="ARBA00004533"/>
    </source>
</evidence>
<comment type="caution">
    <text evidence="7">The sequence shown here is derived from an EMBL/GenBank/DDBJ whole genome shotgun (WGS) entry which is preliminary data.</text>
</comment>
<sequence length="349" mass="38768">MAMQHWRLLKRLRRDFQLSIITLMGLFGILGISPYAVYRLAEGNYLVAAADTIIVLSTLFAVLYAWRTGDTIKPGIYLAGIFSVGATLIVINLGVNGLFWIYPLILFNFFMVSPGRAWVITALVLTALVAHALLVPGTVFDSHYQMVSFLVTSMMASALTFIFAYRTRSQRDQLQTLASHDPLTGARNRRAMNEELKIAVSTHRRHGNSYGVLVMDLDHFKQVNDNYGHQAGDQVLVEFVELIKESSRQEDRLFRFGGEEFLLLLPNTTNPGLLAAANQLQQQIATNLQGPGGPVTVSIGGAILRSGEQWGSWLHRADQCLYQAKSAGRNRSIIDETPQKLSEQPVSNS</sequence>
<dbReference type="PANTHER" id="PTHR45138:SF9">
    <property type="entry name" value="DIGUANYLATE CYCLASE DGCM-RELATED"/>
    <property type="match status" value="1"/>
</dbReference>
<feature type="transmembrane region" description="Helical" evidence="5">
    <location>
        <begin position="78"/>
        <end position="105"/>
    </location>
</feature>
<name>A0A0A1YN27_9PSED</name>
<dbReference type="PANTHER" id="PTHR45138">
    <property type="entry name" value="REGULATORY COMPONENTS OF SENSORY TRANSDUCTION SYSTEM"/>
    <property type="match status" value="1"/>
</dbReference>
<dbReference type="eggNOG" id="COG3706">
    <property type="taxonomic scope" value="Bacteria"/>
</dbReference>
<organism evidence="7 8">
    <name type="scientific">Pseudomonas taeanensis MS-3</name>
    <dbReference type="NCBI Taxonomy" id="1395571"/>
    <lineage>
        <taxon>Bacteria</taxon>
        <taxon>Pseudomonadati</taxon>
        <taxon>Pseudomonadota</taxon>
        <taxon>Gammaproteobacteria</taxon>
        <taxon>Pseudomonadales</taxon>
        <taxon>Pseudomonadaceae</taxon>
        <taxon>Pseudomonas</taxon>
    </lineage>
</organism>
<comment type="cofactor">
    <cofactor evidence="1">
        <name>Mg(2+)</name>
        <dbReference type="ChEBI" id="CHEBI:18420"/>
    </cofactor>
</comment>
<dbReference type="InterPro" id="IPR050469">
    <property type="entry name" value="Diguanylate_Cyclase"/>
</dbReference>
<dbReference type="GO" id="GO:0052621">
    <property type="term" value="F:diguanylate cyclase activity"/>
    <property type="evidence" value="ECO:0007669"/>
    <property type="project" value="UniProtKB-EC"/>
</dbReference>
<dbReference type="NCBIfam" id="TIGR00254">
    <property type="entry name" value="GGDEF"/>
    <property type="match status" value="1"/>
</dbReference>
<dbReference type="InterPro" id="IPR029787">
    <property type="entry name" value="Nucleotide_cyclase"/>
</dbReference>
<evidence type="ECO:0000256" key="1">
    <source>
        <dbReference type="ARBA" id="ARBA00001946"/>
    </source>
</evidence>
<dbReference type="EC" id="2.7.7.65" evidence="3"/>
<feature type="transmembrane region" description="Helical" evidence="5">
    <location>
        <begin position="44"/>
        <end position="66"/>
    </location>
</feature>
<keyword evidence="5" id="KW-1133">Transmembrane helix</keyword>
<gene>
    <name evidence="7" type="ORF">TMS3_0111255</name>
</gene>